<evidence type="ECO:0000259" key="1">
    <source>
        <dbReference type="Pfam" id="PF25043"/>
    </source>
</evidence>
<dbReference type="PANTHER" id="PTHR31373">
    <property type="entry name" value="OS06G0652100 PROTEIN"/>
    <property type="match status" value="1"/>
</dbReference>
<name>A0A1Y1YHB7_9FUNG</name>
<gene>
    <name evidence="2" type="ORF">LY90DRAFT_520080</name>
</gene>
<accession>A0A1Y1YHB7</accession>
<dbReference type="InterPro" id="IPR056690">
    <property type="entry name" value="DUF7788"/>
</dbReference>
<dbReference type="InterPro" id="IPR011205">
    <property type="entry name" value="UCP015417_vWA"/>
</dbReference>
<dbReference type="OrthoDB" id="2125018at2759"/>
<dbReference type="PANTHER" id="PTHR31373:SF27">
    <property type="entry name" value="TROVE DOMAIN-CONTAINING PROTEIN"/>
    <property type="match status" value="1"/>
</dbReference>
<dbReference type="AlphaFoldDB" id="A0A1Y1YHB7"/>
<dbReference type="Pfam" id="PF25043">
    <property type="entry name" value="DUF7788"/>
    <property type="match status" value="1"/>
</dbReference>
<sequence length="122" mass="14087">MQGNEIYDTSGSMTTGHQAIIRFLWNICSNTNIEAVFDLILSHAKNNKLGQEELPNNILILSDCEFDSMVNINRGERPTNTFFDNMKIRFKNNGYILPRLVFGIFVEEVEPFQFKIILLELL</sequence>
<comment type="caution">
    <text evidence="2">The sequence shown here is derived from an EMBL/GenBank/DDBJ whole genome shotgun (WGS) entry which is preliminary data.</text>
</comment>
<dbReference type="Proteomes" id="UP000193920">
    <property type="component" value="Unassembled WGS sequence"/>
</dbReference>
<organism evidence="2 3">
    <name type="scientific">Neocallimastix californiae</name>
    <dbReference type="NCBI Taxonomy" id="1754190"/>
    <lineage>
        <taxon>Eukaryota</taxon>
        <taxon>Fungi</taxon>
        <taxon>Fungi incertae sedis</taxon>
        <taxon>Chytridiomycota</taxon>
        <taxon>Chytridiomycota incertae sedis</taxon>
        <taxon>Neocallimastigomycetes</taxon>
        <taxon>Neocallimastigales</taxon>
        <taxon>Neocallimastigaceae</taxon>
        <taxon>Neocallimastix</taxon>
    </lineage>
</organism>
<proteinExistence type="predicted"/>
<evidence type="ECO:0000313" key="2">
    <source>
        <dbReference type="EMBL" id="ORX97431.1"/>
    </source>
</evidence>
<keyword evidence="3" id="KW-1185">Reference proteome</keyword>
<feature type="domain" description="DUF7788" evidence="1">
    <location>
        <begin position="12"/>
        <end position="102"/>
    </location>
</feature>
<protein>
    <recommendedName>
        <fullName evidence="1">DUF7788 domain-containing protein</fullName>
    </recommendedName>
</protein>
<evidence type="ECO:0000313" key="3">
    <source>
        <dbReference type="Proteomes" id="UP000193920"/>
    </source>
</evidence>
<dbReference type="EMBL" id="MCOG01000592">
    <property type="protein sequence ID" value="ORX97431.1"/>
    <property type="molecule type" value="Genomic_DNA"/>
</dbReference>
<reference evidence="2 3" key="1">
    <citation type="submission" date="2016-08" db="EMBL/GenBank/DDBJ databases">
        <title>A Parts List for Fungal Cellulosomes Revealed by Comparative Genomics.</title>
        <authorList>
            <consortium name="DOE Joint Genome Institute"/>
            <person name="Haitjema C.H."/>
            <person name="Gilmore S.P."/>
            <person name="Henske J.K."/>
            <person name="Solomon K.V."/>
            <person name="De Groot R."/>
            <person name="Kuo A."/>
            <person name="Mondo S.J."/>
            <person name="Salamov A.A."/>
            <person name="Labutti K."/>
            <person name="Zhao Z."/>
            <person name="Chiniquy J."/>
            <person name="Barry K."/>
            <person name="Brewer H.M."/>
            <person name="Purvine S.O."/>
            <person name="Wright A.T."/>
            <person name="Boxma B."/>
            <person name="Van Alen T."/>
            <person name="Hackstein J.H."/>
            <person name="Baker S.E."/>
            <person name="Grigoriev I.V."/>
            <person name="O'Malley M.A."/>
        </authorList>
    </citation>
    <scope>NUCLEOTIDE SEQUENCE [LARGE SCALE GENOMIC DNA]</scope>
    <source>
        <strain evidence="2 3">G1</strain>
    </source>
</reference>